<reference evidence="1" key="2">
    <citation type="journal article" date="2015" name="Fish Shellfish Immunol.">
        <title>Early steps in the European eel (Anguilla anguilla)-Vibrio vulnificus interaction in the gills: Role of the RtxA13 toxin.</title>
        <authorList>
            <person name="Callol A."/>
            <person name="Pajuelo D."/>
            <person name="Ebbesson L."/>
            <person name="Teles M."/>
            <person name="MacKenzie S."/>
            <person name="Amaro C."/>
        </authorList>
    </citation>
    <scope>NUCLEOTIDE SEQUENCE</scope>
</reference>
<reference evidence="1" key="1">
    <citation type="submission" date="2014-11" db="EMBL/GenBank/DDBJ databases">
        <authorList>
            <person name="Amaro Gonzalez C."/>
        </authorList>
    </citation>
    <scope>NUCLEOTIDE SEQUENCE</scope>
</reference>
<dbReference type="EMBL" id="GBXM01021730">
    <property type="protein sequence ID" value="JAH86847.1"/>
    <property type="molecule type" value="Transcribed_RNA"/>
</dbReference>
<accession>A0A0E9W930</accession>
<evidence type="ECO:0000313" key="1">
    <source>
        <dbReference type="EMBL" id="JAH86847.1"/>
    </source>
</evidence>
<organism evidence="1">
    <name type="scientific">Anguilla anguilla</name>
    <name type="common">European freshwater eel</name>
    <name type="synonym">Muraena anguilla</name>
    <dbReference type="NCBI Taxonomy" id="7936"/>
    <lineage>
        <taxon>Eukaryota</taxon>
        <taxon>Metazoa</taxon>
        <taxon>Chordata</taxon>
        <taxon>Craniata</taxon>
        <taxon>Vertebrata</taxon>
        <taxon>Euteleostomi</taxon>
        <taxon>Actinopterygii</taxon>
        <taxon>Neopterygii</taxon>
        <taxon>Teleostei</taxon>
        <taxon>Anguilliformes</taxon>
        <taxon>Anguillidae</taxon>
        <taxon>Anguilla</taxon>
    </lineage>
</organism>
<sequence length="13" mass="1378">MATRIQSAACNVL</sequence>
<name>A0A0E9W930_ANGAN</name>
<proteinExistence type="predicted"/>
<protein>
    <submittedName>
        <fullName evidence="1">Uncharacterized protein</fullName>
    </submittedName>
</protein>